<dbReference type="EMBL" id="CP003364">
    <property type="protein sequence ID" value="AGA24595.1"/>
    <property type="molecule type" value="Genomic_DNA"/>
</dbReference>
<protein>
    <recommendedName>
        <fullName evidence="4">Tetratricopeptide repeat protein</fullName>
    </recommendedName>
</protein>
<organism evidence="2 3">
    <name type="scientific">Singulisphaera acidiphila (strain ATCC BAA-1392 / DSM 18658 / VKM B-2454 / MOB10)</name>
    <dbReference type="NCBI Taxonomy" id="886293"/>
    <lineage>
        <taxon>Bacteria</taxon>
        <taxon>Pseudomonadati</taxon>
        <taxon>Planctomycetota</taxon>
        <taxon>Planctomycetia</taxon>
        <taxon>Isosphaerales</taxon>
        <taxon>Isosphaeraceae</taxon>
        <taxon>Singulisphaera</taxon>
    </lineage>
</organism>
<feature type="compositionally biased region" description="Low complexity" evidence="1">
    <location>
        <begin position="828"/>
        <end position="837"/>
    </location>
</feature>
<evidence type="ECO:0000313" key="2">
    <source>
        <dbReference type="EMBL" id="AGA24595.1"/>
    </source>
</evidence>
<dbReference type="STRING" id="886293.Sinac_0137"/>
<evidence type="ECO:0000256" key="1">
    <source>
        <dbReference type="SAM" id="MobiDB-lite"/>
    </source>
</evidence>
<sequence>MSKHKDRKRAETKQAPAQGSPRQEVERLIRKGWFKDAVKQAKLCYRNESTPENHHLLERAYFLRAQQLHREAMPTSAVEVTQHLLEFGVTDPDLPSQLVPLLLAVGLSNAAMAMGERLESPEDRARLILSAADQAVLDPKRAPASLTEIREGSALIRGALETLDAGDEAGALDRLRSIARSSPFADWRYFVRGLAALRRRDDEQVAANWGRLDTGRAAARIAQTLGSLIEKPTTPTLPATATAAAPNLKAIEAAVFGEPLIPQLEQLQQCLNDDRWDDAIPLLIQLRFSLRRIDPRLAERLTRILLWPLIDQAAQTSSRAARQLVGSFVKAAEPLPIDPRWNRLRAIIAEGPHGDYEESEKFWYAYLEDLKTLPTLLSPEERQRAQALVWAHLAHEYAEAADPNFDDLFDDPPTSEDLEYAKKRTIECLEASLQADPTFLTGYNALIHTYEHWNQADRAEAAANRLLTAFPNHFETLLWLINRHFRQDQHDKAIPLIQRARVLKPLDEALRELEWSGHVALGRHHALKKRWDEGRAEFTLAEAVGSEQSKSYLYMARKAVFELKAGQADRAEEFIEAAQKLLVEPTPLWLAILIEGARYGLPKATLERFNPLWEAGLAKKGKSETAGALTDLLMIYLDAKVSYTGWNNHVHQVVGYLKRSSRVHFRRDDLINICTFLHHDSVKAKELLEKLAKRGLKNFPDYAGFPFMVAVMEFAKGPRKANLRQVRKDLEKALQLAQTSSNPRESQLIPTLKKLMSTIEAITSRQFSSPFGMPFPGFGGRGGFPQTFADMFAGIDMEPPYEMIDDDEGEDDVPLFGRRIDPGPSPAGPSQSPPKNQTTKKAKPKKKR</sequence>
<dbReference type="InterPro" id="IPR011990">
    <property type="entry name" value="TPR-like_helical_dom_sf"/>
</dbReference>
<dbReference type="HOGENOM" id="CLU_347706_0_0_0"/>
<dbReference type="KEGG" id="saci:Sinac_0137"/>
<accession>L0D6V0</accession>
<dbReference type="eggNOG" id="COG0457">
    <property type="taxonomic scope" value="Bacteria"/>
</dbReference>
<keyword evidence="3" id="KW-1185">Reference proteome</keyword>
<evidence type="ECO:0000313" key="3">
    <source>
        <dbReference type="Proteomes" id="UP000010798"/>
    </source>
</evidence>
<feature type="region of interest" description="Disordered" evidence="1">
    <location>
        <begin position="799"/>
        <end position="848"/>
    </location>
</feature>
<dbReference type="Gene3D" id="1.25.40.10">
    <property type="entry name" value="Tetratricopeptide repeat domain"/>
    <property type="match status" value="1"/>
</dbReference>
<feature type="region of interest" description="Disordered" evidence="1">
    <location>
        <begin position="1"/>
        <end position="24"/>
    </location>
</feature>
<gene>
    <name evidence="2" type="ordered locus">Sinac_0137</name>
</gene>
<dbReference type="AlphaFoldDB" id="L0D6V0"/>
<evidence type="ECO:0008006" key="4">
    <source>
        <dbReference type="Google" id="ProtNLM"/>
    </source>
</evidence>
<proteinExistence type="predicted"/>
<name>L0D6V0_SINAD</name>
<reference evidence="2 3" key="1">
    <citation type="submission" date="2012-02" db="EMBL/GenBank/DDBJ databases">
        <title>Complete sequence of chromosome of Singulisphaera acidiphila DSM 18658.</title>
        <authorList>
            <consortium name="US DOE Joint Genome Institute (JGI-PGF)"/>
            <person name="Lucas S."/>
            <person name="Copeland A."/>
            <person name="Lapidus A."/>
            <person name="Glavina del Rio T."/>
            <person name="Dalin E."/>
            <person name="Tice H."/>
            <person name="Bruce D."/>
            <person name="Goodwin L."/>
            <person name="Pitluck S."/>
            <person name="Peters L."/>
            <person name="Ovchinnikova G."/>
            <person name="Chertkov O."/>
            <person name="Kyrpides N."/>
            <person name="Mavromatis K."/>
            <person name="Ivanova N."/>
            <person name="Brettin T."/>
            <person name="Detter J.C."/>
            <person name="Han C."/>
            <person name="Larimer F."/>
            <person name="Land M."/>
            <person name="Hauser L."/>
            <person name="Markowitz V."/>
            <person name="Cheng J.-F."/>
            <person name="Hugenholtz P."/>
            <person name="Woyke T."/>
            <person name="Wu D."/>
            <person name="Tindall B."/>
            <person name="Pomrenke H."/>
            <person name="Brambilla E."/>
            <person name="Klenk H.-P."/>
            <person name="Eisen J.A."/>
        </authorList>
    </citation>
    <scope>NUCLEOTIDE SEQUENCE [LARGE SCALE GENOMIC DNA]</scope>
    <source>
        <strain evidence="3">ATCC BAA-1392 / DSM 18658 / VKM B-2454 / MOB10</strain>
    </source>
</reference>
<feature type="compositionally biased region" description="Acidic residues" evidence="1">
    <location>
        <begin position="803"/>
        <end position="813"/>
    </location>
</feature>
<dbReference type="Proteomes" id="UP000010798">
    <property type="component" value="Chromosome"/>
</dbReference>
<dbReference type="SUPFAM" id="SSF48452">
    <property type="entry name" value="TPR-like"/>
    <property type="match status" value="1"/>
</dbReference>
<dbReference type="RefSeq" id="WP_015243780.1">
    <property type="nucleotide sequence ID" value="NC_019892.1"/>
</dbReference>
<feature type="compositionally biased region" description="Basic residues" evidence="1">
    <location>
        <begin position="838"/>
        <end position="848"/>
    </location>
</feature>